<keyword evidence="5" id="KW-1185">Reference proteome</keyword>
<keyword evidence="2" id="KW-0732">Signal</keyword>
<feature type="chain" id="PRO_5021797250" evidence="2">
    <location>
        <begin position="23"/>
        <end position="374"/>
    </location>
</feature>
<keyword evidence="4" id="KW-0378">Hydrolase</keyword>
<evidence type="ECO:0000256" key="2">
    <source>
        <dbReference type="SAM" id="SignalP"/>
    </source>
</evidence>
<dbReference type="GO" id="GO:0005975">
    <property type="term" value="P:carbohydrate metabolic process"/>
    <property type="evidence" value="ECO:0007669"/>
    <property type="project" value="InterPro"/>
</dbReference>
<reference evidence="4 5" key="1">
    <citation type="submission" date="2019-07" db="EMBL/GenBank/DDBJ databases">
        <title>Novel species of Flavobacterium.</title>
        <authorList>
            <person name="Liu Q."/>
            <person name="Xin Y.-H."/>
        </authorList>
    </citation>
    <scope>NUCLEOTIDE SEQUENCE [LARGE SCALE GENOMIC DNA]</scope>
    <source>
        <strain evidence="4 5">LB3P56</strain>
    </source>
</reference>
<evidence type="ECO:0000259" key="3">
    <source>
        <dbReference type="PROSITE" id="PS51762"/>
    </source>
</evidence>
<dbReference type="Gene3D" id="2.60.120.200">
    <property type="match status" value="1"/>
</dbReference>
<dbReference type="InterPro" id="IPR000757">
    <property type="entry name" value="Beta-glucanase-like"/>
</dbReference>
<protein>
    <submittedName>
        <fullName evidence="4">Glycoside hydrolase family 16 protein</fullName>
    </submittedName>
</protein>
<dbReference type="AlphaFoldDB" id="A0A553CU75"/>
<evidence type="ECO:0000256" key="1">
    <source>
        <dbReference type="ARBA" id="ARBA00006865"/>
    </source>
</evidence>
<dbReference type="PROSITE" id="PS51762">
    <property type="entry name" value="GH16_2"/>
    <property type="match status" value="1"/>
</dbReference>
<dbReference type="EMBL" id="VJZR01000001">
    <property type="protein sequence ID" value="TRX24066.1"/>
    <property type="molecule type" value="Genomic_DNA"/>
</dbReference>
<dbReference type="Proteomes" id="UP000318585">
    <property type="component" value="Unassembled WGS sequence"/>
</dbReference>
<gene>
    <name evidence="4" type="ORF">FNW17_02495</name>
</gene>
<feature type="domain" description="GH16" evidence="3">
    <location>
        <begin position="42"/>
        <end position="374"/>
    </location>
</feature>
<comment type="similarity">
    <text evidence="1">Belongs to the glycosyl hydrolase 16 family.</text>
</comment>
<dbReference type="CDD" id="cd08023">
    <property type="entry name" value="GH16_laminarinase_like"/>
    <property type="match status" value="1"/>
</dbReference>
<accession>A0A553CU75</accession>
<proteinExistence type="inferred from homology"/>
<dbReference type="InterPro" id="IPR013320">
    <property type="entry name" value="ConA-like_dom_sf"/>
</dbReference>
<evidence type="ECO:0000313" key="4">
    <source>
        <dbReference type="EMBL" id="TRX24066.1"/>
    </source>
</evidence>
<sequence length="374" mass="42209">MLFVMKYIISFFCLLTFSIACSNSENSPTQQLPVNPTPVIPPTPVTMPNPTNSVITNYVGYTLIWNDEFNTSQLELTKWNYETGTGVNGDFGTGQLDRATDRTSNVSMLAGTDNDGSLAITTLKEAYIDRKYTSGRINTKDKYSCGPGSRIEARIWARDVQFKGQGFAFWMMPAEIPEGKDYIMWPQGGEVDIMEYVGAIPFANLGSVHYAWSWENNQYQSWNHGHKGAYYSYAENQVPAIHPEYGNWPTTANNPSAGSGAYHLYRIDWYNNRIEFSVDEQIYHINYFNDGTMFGNAADGEDADATVTVNNKKVFKSEYSHHFEEWKPFDHKFYLILSAGVGGNDNQSYGGAIVSQAVFPCTTLIDYVRVYKRI</sequence>
<evidence type="ECO:0000313" key="5">
    <source>
        <dbReference type="Proteomes" id="UP000318585"/>
    </source>
</evidence>
<dbReference type="OrthoDB" id="9809583at2"/>
<dbReference type="GO" id="GO:0004553">
    <property type="term" value="F:hydrolase activity, hydrolyzing O-glycosyl compounds"/>
    <property type="evidence" value="ECO:0007669"/>
    <property type="project" value="InterPro"/>
</dbReference>
<organism evidence="4 5">
    <name type="scientific">Flavobacterium franklandianum</name>
    <dbReference type="NCBI Taxonomy" id="2594430"/>
    <lineage>
        <taxon>Bacteria</taxon>
        <taxon>Pseudomonadati</taxon>
        <taxon>Bacteroidota</taxon>
        <taxon>Flavobacteriia</taxon>
        <taxon>Flavobacteriales</taxon>
        <taxon>Flavobacteriaceae</taxon>
        <taxon>Flavobacterium</taxon>
    </lineage>
</organism>
<dbReference type="PROSITE" id="PS51257">
    <property type="entry name" value="PROKAR_LIPOPROTEIN"/>
    <property type="match status" value="1"/>
</dbReference>
<dbReference type="Pfam" id="PF00722">
    <property type="entry name" value="Glyco_hydro_16"/>
    <property type="match status" value="1"/>
</dbReference>
<feature type="signal peptide" evidence="2">
    <location>
        <begin position="1"/>
        <end position="22"/>
    </location>
</feature>
<dbReference type="InterPro" id="IPR050546">
    <property type="entry name" value="Glycosyl_Hydrlase_16"/>
</dbReference>
<dbReference type="PANTHER" id="PTHR10963:SF55">
    <property type="entry name" value="GLYCOSIDE HYDROLASE FAMILY 16 PROTEIN"/>
    <property type="match status" value="1"/>
</dbReference>
<comment type="caution">
    <text evidence="4">The sequence shown here is derived from an EMBL/GenBank/DDBJ whole genome shotgun (WGS) entry which is preliminary data.</text>
</comment>
<dbReference type="PANTHER" id="PTHR10963">
    <property type="entry name" value="GLYCOSYL HYDROLASE-RELATED"/>
    <property type="match status" value="1"/>
</dbReference>
<name>A0A553CU75_9FLAO</name>
<dbReference type="SUPFAM" id="SSF49899">
    <property type="entry name" value="Concanavalin A-like lectins/glucanases"/>
    <property type="match status" value="1"/>
</dbReference>